<feature type="transmembrane region" description="Helical" evidence="11">
    <location>
        <begin position="499"/>
        <end position="521"/>
    </location>
</feature>
<dbReference type="PANTHER" id="PTHR10110:SF98">
    <property type="entry name" value="SODIUM_HYDROGEN EXCHANGER"/>
    <property type="match status" value="1"/>
</dbReference>
<evidence type="ECO:0000256" key="6">
    <source>
        <dbReference type="ARBA" id="ARBA00023065"/>
    </source>
</evidence>
<keyword evidence="3 9" id="KW-0812">Transmembrane</keyword>
<feature type="transmembrane region" description="Helical" evidence="11">
    <location>
        <begin position="113"/>
        <end position="135"/>
    </location>
</feature>
<feature type="compositionally biased region" description="Basic and acidic residues" evidence="10">
    <location>
        <begin position="51"/>
        <end position="63"/>
    </location>
</feature>
<evidence type="ECO:0000256" key="7">
    <source>
        <dbReference type="ARBA" id="ARBA00023136"/>
    </source>
</evidence>
<feature type="compositionally biased region" description="Basic and acidic residues" evidence="10">
    <location>
        <begin position="1040"/>
        <end position="1066"/>
    </location>
</feature>
<dbReference type="InterPro" id="IPR004709">
    <property type="entry name" value="NaH_exchanger"/>
</dbReference>
<dbReference type="FunCoup" id="A0A7M7JVH0">
    <property type="interactions" value="121"/>
</dbReference>
<evidence type="ECO:0000256" key="11">
    <source>
        <dbReference type="SAM" id="Phobius"/>
    </source>
</evidence>
<evidence type="ECO:0000256" key="5">
    <source>
        <dbReference type="ARBA" id="ARBA00023053"/>
    </source>
</evidence>
<evidence type="ECO:0000256" key="3">
    <source>
        <dbReference type="ARBA" id="ARBA00022692"/>
    </source>
</evidence>
<keyword evidence="7 11" id="KW-0472">Membrane</keyword>
<dbReference type="InParanoid" id="A0A7M7JVH0"/>
<feature type="transmembrane region" description="Helical" evidence="11">
    <location>
        <begin position="469"/>
        <end position="487"/>
    </location>
</feature>
<dbReference type="GO" id="GO:0005886">
    <property type="term" value="C:plasma membrane"/>
    <property type="evidence" value="ECO:0007669"/>
    <property type="project" value="TreeGrafter"/>
</dbReference>
<reference evidence="13" key="1">
    <citation type="submission" date="2021-01" db="UniProtKB">
        <authorList>
            <consortium name="EnsemblMetazoa"/>
        </authorList>
    </citation>
    <scope>IDENTIFICATION</scope>
</reference>
<dbReference type="RefSeq" id="XP_022657305.1">
    <property type="nucleotide sequence ID" value="XM_022801570.1"/>
</dbReference>
<organism evidence="13 14">
    <name type="scientific">Varroa destructor</name>
    <name type="common">Honeybee mite</name>
    <dbReference type="NCBI Taxonomy" id="109461"/>
    <lineage>
        <taxon>Eukaryota</taxon>
        <taxon>Metazoa</taxon>
        <taxon>Ecdysozoa</taxon>
        <taxon>Arthropoda</taxon>
        <taxon>Chelicerata</taxon>
        <taxon>Arachnida</taxon>
        <taxon>Acari</taxon>
        <taxon>Parasitiformes</taxon>
        <taxon>Mesostigmata</taxon>
        <taxon>Gamasina</taxon>
        <taxon>Dermanyssoidea</taxon>
        <taxon>Varroidae</taxon>
        <taxon>Varroa</taxon>
    </lineage>
</organism>
<dbReference type="EnsemblMetazoa" id="XM_022801570">
    <property type="protein sequence ID" value="XP_022657305"/>
    <property type="gene ID" value="LOC111248729"/>
</dbReference>
<comment type="similarity">
    <text evidence="9">Belongs to the monovalent cation:proton antiporter 1 (CPA1) transporter (TC 2.A.36) family.</text>
</comment>
<dbReference type="PANTHER" id="PTHR10110">
    <property type="entry name" value="SODIUM/HYDROGEN EXCHANGER"/>
    <property type="match status" value="1"/>
</dbReference>
<dbReference type="RefSeq" id="XP_022657306.1">
    <property type="nucleotide sequence ID" value="XM_022801571.1"/>
</dbReference>
<sequence length="1114" mass="124642">MGCLYTSCYGRRIPESVVTRHGVVLFLVFAVFHLNQVSASGQSGLTASNHRTRDTTIPDEHAHTGMVQPTNSDPQVTPLHSTISSNNHNGGHRAGHHERPKTFIIAAIDFEHVSAPFIIVVWIIIAGLAKIGFHLTPKLHQICPESCILIVIGVIIGLLFHYAGVQEFNNPLTPTVFFTYMLPPIILDAGYFMPNRSFFDNLGTILMYAVVATVWNALTVGLCHWGVGLTEFYGPTPIGILECFLFASIIAAVDPVAVLAVFEEIHVNDLLYIIVFGESLLNDAVTVVLYRMFETYSILGIENVTAVEAIKGIISFFVVALGGVGVGILLGLIAAFTSRFTHHVRPVEPLFIFLFGYLAYLLAEMFKLSGILSLTCCGMTMKNYVEENVSQKSHTTIKYGMKMIANCSETIIFLFLGVTTVNDMHEWNTQFICLTILLISVFRTLGVIICTWPLNRYRLHKLNKVDQFIMSYGGLRGAVAFALVLVVDEEVVPQKRMFVTTTIAVIYFTVFCQGMTIGPLVRLLNVPTKDSTRISMNERLHTRLFDHLMAGIEDITGMFMGNYKLRDKFKHFNNRWIRPILLNDDRVREPKILETCSKLTMADAVNIVKKNNSMLNTLAMSKENGMSLSSIVRTYTQSNLNASGSFGGPGLPRNDSFGGIPVGDRATDLNYDMNELHWSPSGKDIQEAELHHVLKDALAKPKSRYIRWRDEQRSPSDRGHSVSGANPLHHEIRLHARRVMSEEARKRNLRRQQQRQQQLTKHSHRLTLCGDQSRSQMKLSRSSSFDSYCGNAVELLSKSIGTIDDTFSKRSLPEGLSSAAGEVTLCCCIDVEMVDFVLKDQDSSVSSDETQMSGGYRRGGVRAGYGGGGGGGGLGQRTKSHSHFNQPETIEEGPHQQLGRYNKDFNSNLEDEEGITFVARTASQRDPQKDRKVLTEAEAVLPWKRGDENLAEDGSVGQGSSASRPMHEVPSWFENKEYTRYRSPTATLINRLDMSRSASESSSSKKPAVFDIFVKFDQTGPSNRHSNDADTTIIQVEPANRQEAHPRHNKEPEDNFGRRLHQDGRFNRNRLQMKPRDSEIHAFQLYLKMVILLRKRGGKLYDGIKSRNMSQHPK</sequence>
<dbReference type="Pfam" id="PF00999">
    <property type="entry name" value="Na_H_Exchanger"/>
    <property type="match status" value="1"/>
</dbReference>
<protein>
    <recommendedName>
        <fullName evidence="9">Sodium/hydrogen exchanger</fullName>
    </recommendedName>
</protein>
<dbReference type="InterPro" id="IPR018422">
    <property type="entry name" value="Cation/H_exchanger_CPA1"/>
</dbReference>
<evidence type="ECO:0000256" key="10">
    <source>
        <dbReference type="SAM" id="MobiDB-lite"/>
    </source>
</evidence>
<dbReference type="AlphaFoldDB" id="A0A7M7JVH0"/>
<feature type="transmembrane region" description="Helical" evidence="11">
    <location>
        <begin position="239"/>
        <end position="262"/>
    </location>
</feature>
<evidence type="ECO:0000256" key="4">
    <source>
        <dbReference type="ARBA" id="ARBA00022989"/>
    </source>
</evidence>
<feature type="transmembrane region" description="Helical" evidence="11">
    <location>
        <begin position="147"/>
        <end position="164"/>
    </location>
</feature>
<keyword evidence="4 11" id="KW-1133">Transmembrane helix</keyword>
<dbReference type="PRINTS" id="PR01084">
    <property type="entry name" value="NAHEXCHNGR"/>
</dbReference>
<dbReference type="EnsemblMetazoa" id="XM_022801571">
    <property type="protein sequence ID" value="XP_022657306"/>
    <property type="gene ID" value="LOC111248729"/>
</dbReference>
<evidence type="ECO:0000259" key="12">
    <source>
        <dbReference type="Pfam" id="PF00999"/>
    </source>
</evidence>
<dbReference type="GO" id="GO:0098719">
    <property type="term" value="P:sodium ion import across plasma membrane"/>
    <property type="evidence" value="ECO:0007669"/>
    <property type="project" value="TreeGrafter"/>
</dbReference>
<feature type="transmembrane region" description="Helical" evidence="11">
    <location>
        <begin position="431"/>
        <end position="454"/>
    </location>
</feature>
<evidence type="ECO:0000313" key="14">
    <source>
        <dbReference type="Proteomes" id="UP000594260"/>
    </source>
</evidence>
<feature type="region of interest" description="Disordered" evidence="10">
    <location>
        <begin position="43"/>
        <end position="95"/>
    </location>
</feature>
<feature type="transmembrane region" description="Helical" evidence="11">
    <location>
        <begin position="176"/>
        <end position="193"/>
    </location>
</feature>
<keyword evidence="2 9" id="KW-0813">Transport</keyword>
<name>A0A7M7JVH0_VARDE</name>
<keyword evidence="6 9" id="KW-0406">Ion transport</keyword>
<feature type="transmembrane region" description="Helical" evidence="11">
    <location>
        <begin position="205"/>
        <end position="227"/>
    </location>
</feature>
<keyword evidence="8 9" id="KW-0739">Sodium transport</keyword>
<accession>A0A7M7JVH0</accession>
<evidence type="ECO:0000313" key="13">
    <source>
        <dbReference type="EnsemblMetazoa" id="XP_022657305"/>
    </source>
</evidence>
<comment type="subcellular location">
    <subcellularLocation>
        <location evidence="1">Membrane</location>
        <topology evidence="1">Multi-pass membrane protein</topology>
    </subcellularLocation>
</comment>
<dbReference type="GO" id="GO:0015386">
    <property type="term" value="F:potassium:proton antiporter activity"/>
    <property type="evidence" value="ECO:0007669"/>
    <property type="project" value="TreeGrafter"/>
</dbReference>
<dbReference type="Gene3D" id="6.10.250.1040">
    <property type="match status" value="1"/>
</dbReference>
<feature type="region of interest" description="Disordered" evidence="10">
    <location>
        <begin position="710"/>
        <end position="730"/>
    </location>
</feature>
<dbReference type="InterPro" id="IPR006153">
    <property type="entry name" value="Cation/H_exchanger_TM"/>
</dbReference>
<feature type="compositionally biased region" description="Polar residues" evidence="10">
    <location>
        <begin position="67"/>
        <end position="85"/>
    </location>
</feature>
<dbReference type="KEGG" id="vde:111248729"/>
<feature type="transmembrane region" description="Helical" evidence="11">
    <location>
        <begin position="313"/>
        <end position="335"/>
    </location>
</feature>
<feature type="region of interest" description="Disordered" evidence="10">
    <location>
        <begin position="946"/>
        <end position="968"/>
    </location>
</feature>
<feature type="transmembrane region" description="Helical" evidence="11">
    <location>
        <begin position="347"/>
        <end position="363"/>
    </location>
</feature>
<keyword evidence="5" id="KW-0915">Sodium</keyword>
<dbReference type="NCBIfam" id="TIGR00840">
    <property type="entry name" value="b_cpa1"/>
    <property type="match status" value="1"/>
</dbReference>
<dbReference type="Proteomes" id="UP000594260">
    <property type="component" value="Unplaced"/>
</dbReference>
<dbReference type="GO" id="GO:0015385">
    <property type="term" value="F:sodium:proton antiporter activity"/>
    <property type="evidence" value="ECO:0007669"/>
    <property type="project" value="InterPro"/>
</dbReference>
<feature type="region of interest" description="Disordered" evidence="10">
    <location>
        <begin position="742"/>
        <end position="763"/>
    </location>
</feature>
<dbReference type="GeneID" id="111248729"/>
<keyword evidence="14" id="KW-1185">Reference proteome</keyword>
<feature type="domain" description="Cation/H+ exchanger transmembrane" evidence="12">
    <location>
        <begin position="126"/>
        <end position="522"/>
    </location>
</feature>
<evidence type="ECO:0000256" key="8">
    <source>
        <dbReference type="ARBA" id="ARBA00023201"/>
    </source>
</evidence>
<dbReference type="Gene3D" id="6.10.140.1330">
    <property type="match status" value="1"/>
</dbReference>
<evidence type="ECO:0000256" key="9">
    <source>
        <dbReference type="RuleBase" id="RU003722"/>
    </source>
</evidence>
<evidence type="ECO:0000256" key="1">
    <source>
        <dbReference type="ARBA" id="ARBA00004141"/>
    </source>
</evidence>
<keyword evidence="9" id="KW-0050">Antiport</keyword>
<dbReference type="OrthoDB" id="196264at2759"/>
<evidence type="ECO:0000256" key="2">
    <source>
        <dbReference type="ARBA" id="ARBA00022448"/>
    </source>
</evidence>
<feature type="region of interest" description="Disordered" evidence="10">
    <location>
        <begin position="1040"/>
        <end position="1069"/>
    </location>
</feature>
<proteinExistence type="inferred from homology"/>
<feature type="compositionally biased region" description="Basic and acidic residues" evidence="10">
    <location>
        <begin position="710"/>
        <end position="720"/>
    </location>
</feature>
<dbReference type="GO" id="GO:0051453">
    <property type="term" value="P:regulation of intracellular pH"/>
    <property type="evidence" value="ECO:0007669"/>
    <property type="project" value="TreeGrafter"/>
</dbReference>